<dbReference type="PROSITE" id="PS51257">
    <property type="entry name" value="PROKAR_LIPOPROTEIN"/>
    <property type="match status" value="1"/>
</dbReference>
<protein>
    <submittedName>
        <fullName evidence="2">D-alanine--D-alanine ligase</fullName>
    </submittedName>
</protein>
<proteinExistence type="predicted"/>
<gene>
    <name evidence="2" type="ORF">CA983_24970</name>
</gene>
<dbReference type="EMBL" id="NGFN01000171">
    <property type="protein sequence ID" value="OUD00538.1"/>
    <property type="molecule type" value="Genomic_DNA"/>
</dbReference>
<evidence type="ECO:0000313" key="2">
    <source>
        <dbReference type="EMBL" id="OUD00538.1"/>
    </source>
</evidence>
<evidence type="ECO:0000256" key="1">
    <source>
        <dbReference type="SAM" id="MobiDB-lite"/>
    </source>
</evidence>
<dbReference type="Proteomes" id="UP000195105">
    <property type="component" value="Unassembled WGS sequence"/>
</dbReference>
<feature type="compositionally biased region" description="Basic and acidic residues" evidence="1">
    <location>
        <begin position="49"/>
        <end position="60"/>
    </location>
</feature>
<evidence type="ECO:0000313" key="3">
    <source>
        <dbReference type="Proteomes" id="UP000195105"/>
    </source>
</evidence>
<sequence length="68" mass="7502">MGERDSASTTTRHFDNRASCFSLNSTTASCQEALPLCPTSRQVTRSRTLFEPDRAHDRIENGQSAVAD</sequence>
<comment type="caution">
    <text evidence="2">The sequence shown here is derived from an EMBL/GenBank/DDBJ whole genome shotgun (WGS) entry which is preliminary data.</text>
</comment>
<reference evidence="2 3" key="1">
    <citation type="submission" date="2017-05" db="EMBL/GenBank/DDBJ databases">
        <title>Biotechnological potential of actinobacteria isolated from South African environments.</title>
        <authorList>
            <person name="Le Roes-Hill M."/>
            <person name="Prins A."/>
            <person name="Durrell K.A."/>
        </authorList>
    </citation>
    <scope>NUCLEOTIDE SEQUENCE [LARGE SCALE GENOMIC DNA]</scope>
    <source>
        <strain evidence="2 3">HMC13</strain>
    </source>
</reference>
<accession>A0A243RZA6</accession>
<dbReference type="GO" id="GO:0016874">
    <property type="term" value="F:ligase activity"/>
    <property type="evidence" value="ECO:0007669"/>
    <property type="project" value="UniProtKB-KW"/>
</dbReference>
<dbReference type="AlphaFoldDB" id="A0A243RZA6"/>
<keyword evidence="2" id="KW-0436">Ligase</keyword>
<organism evidence="2 3">
    <name type="scientific">Streptomyces swartbergensis</name>
    <dbReference type="NCBI Taxonomy" id="487165"/>
    <lineage>
        <taxon>Bacteria</taxon>
        <taxon>Bacillati</taxon>
        <taxon>Actinomycetota</taxon>
        <taxon>Actinomycetes</taxon>
        <taxon>Kitasatosporales</taxon>
        <taxon>Streptomycetaceae</taxon>
        <taxon>Streptomyces</taxon>
    </lineage>
</organism>
<name>A0A243RZA6_9ACTN</name>
<keyword evidence="3" id="KW-1185">Reference proteome</keyword>
<feature type="region of interest" description="Disordered" evidence="1">
    <location>
        <begin position="49"/>
        <end position="68"/>
    </location>
</feature>